<dbReference type="InterPro" id="IPR017439">
    <property type="entry name" value="Amidohydrolase"/>
</dbReference>
<dbReference type="PANTHER" id="PTHR11014:SF63">
    <property type="entry name" value="METALLOPEPTIDASE, PUTATIVE (AFU_ORTHOLOGUE AFUA_6G09600)-RELATED"/>
    <property type="match status" value="1"/>
</dbReference>
<evidence type="ECO:0000256" key="1">
    <source>
        <dbReference type="ARBA" id="ARBA00022801"/>
    </source>
</evidence>
<comment type="caution">
    <text evidence="4">The sequence shown here is derived from an EMBL/GenBank/DDBJ whole genome shotgun (WGS) entry which is preliminary data.</text>
</comment>
<sequence length="440" mass="48287">MNLKLFLIGIAIIIQIDAMPQIREKIEKETQRQTGYALELCRYLHQNPELSFQEFETAKRMASELHKAGFEVTENFGGNNVVGILKNGNGPVVMLRTDMDALPIEEKTGLEFASTKTSQTTDGKEVPVMHACGHDIHMSVWAGTIHTLAALKEHWKGTLLVIAQQAEEYSGGADKAINEGLFSRFPTPDYALAYHINPSLESGTIGLIGGPVFAGVKTAEITVFGKGGHGAYPEKCIDPVVIASRIVMDLQTIVSREISPLEPAVVTVGSIHGGTRPNIIPDEVKMELTLRYYSDEVIKKVIAAIKRISHSAAQMAGMPEDQLPFVHIYEKETPPVINDEKLSQKTFQFATEIIGSENIQETPPAMVGEDFGKYGRTPENVPICLIWLGSTEPALMKQLKAEGKEPYPLHSPRLNPDYKKTIETGIKVMAGNVIGLMGEK</sequence>
<dbReference type="GO" id="GO:0050118">
    <property type="term" value="F:N-acetyldiaminopimelate deacetylase activity"/>
    <property type="evidence" value="ECO:0007669"/>
    <property type="project" value="UniProtKB-ARBA"/>
</dbReference>
<dbReference type="NCBIfam" id="TIGR01891">
    <property type="entry name" value="amidohydrolases"/>
    <property type="match status" value="1"/>
</dbReference>
<organism evidence="4 5">
    <name type="scientific">Mariniphaga sediminis</name>
    <dbReference type="NCBI Taxonomy" id="1628158"/>
    <lineage>
        <taxon>Bacteria</taxon>
        <taxon>Pseudomonadati</taxon>
        <taxon>Bacteroidota</taxon>
        <taxon>Bacteroidia</taxon>
        <taxon>Marinilabiliales</taxon>
        <taxon>Prolixibacteraceae</taxon>
        <taxon>Mariniphaga</taxon>
    </lineage>
</organism>
<protein>
    <submittedName>
        <fullName evidence="4">Amidohydrolase</fullName>
    </submittedName>
</protein>
<dbReference type="FunFam" id="3.30.70.360:FF:000001">
    <property type="entry name" value="N-acetyldiaminopimelate deacetylase"/>
    <property type="match status" value="1"/>
</dbReference>
<dbReference type="AlphaFoldDB" id="A0A399D6G1"/>
<feature type="binding site" evidence="2">
    <location>
        <position position="195"/>
    </location>
    <ligand>
        <name>Mn(2+)</name>
        <dbReference type="ChEBI" id="CHEBI:29035"/>
        <label>2</label>
    </ligand>
</feature>
<dbReference type="Gene3D" id="3.40.630.10">
    <property type="entry name" value="Zn peptidases"/>
    <property type="match status" value="1"/>
</dbReference>
<accession>A0A399D6G1</accession>
<reference evidence="4 5" key="1">
    <citation type="journal article" date="2015" name="Int. J. Syst. Evol. Microbiol.">
        <title>Mariniphaga sediminis sp. nov., isolated from coastal sediment.</title>
        <authorList>
            <person name="Wang F.Q."/>
            <person name="Shen Q.Y."/>
            <person name="Chen G.J."/>
            <person name="Du Z.J."/>
        </authorList>
    </citation>
    <scope>NUCLEOTIDE SEQUENCE [LARGE SCALE GENOMIC DNA]</scope>
    <source>
        <strain evidence="4 5">SY21</strain>
    </source>
</reference>
<evidence type="ECO:0000313" key="4">
    <source>
        <dbReference type="EMBL" id="RIH66311.1"/>
    </source>
</evidence>
<keyword evidence="2" id="KW-0464">Manganese</keyword>
<dbReference type="SUPFAM" id="SSF55031">
    <property type="entry name" value="Bacterial exopeptidase dimerisation domain"/>
    <property type="match status" value="1"/>
</dbReference>
<dbReference type="GO" id="GO:0046872">
    <property type="term" value="F:metal ion binding"/>
    <property type="evidence" value="ECO:0007669"/>
    <property type="project" value="UniProtKB-KW"/>
</dbReference>
<feature type="binding site" evidence="2">
    <location>
        <position position="132"/>
    </location>
    <ligand>
        <name>Mn(2+)</name>
        <dbReference type="ChEBI" id="CHEBI:29035"/>
        <label>2</label>
    </ligand>
</feature>
<dbReference type="EMBL" id="QWET01000003">
    <property type="protein sequence ID" value="RIH66311.1"/>
    <property type="molecule type" value="Genomic_DNA"/>
</dbReference>
<dbReference type="RefSeq" id="WP_119348898.1">
    <property type="nucleotide sequence ID" value="NZ_QWET01000003.1"/>
</dbReference>
<dbReference type="SUPFAM" id="SSF53187">
    <property type="entry name" value="Zn-dependent exopeptidases"/>
    <property type="match status" value="1"/>
</dbReference>
<evidence type="ECO:0000259" key="3">
    <source>
        <dbReference type="Pfam" id="PF07687"/>
    </source>
</evidence>
<keyword evidence="5" id="KW-1185">Reference proteome</keyword>
<dbReference type="PIRSF" id="PIRSF005962">
    <property type="entry name" value="Pept_M20D_amidohydro"/>
    <property type="match status" value="1"/>
</dbReference>
<evidence type="ECO:0000256" key="2">
    <source>
        <dbReference type="PIRSR" id="PIRSR005962-1"/>
    </source>
</evidence>
<gene>
    <name evidence="4" type="ORF">D1164_05200</name>
</gene>
<dbReference type="PANTHER" id="PTHR11014">
    <property type="entry name" value="PEPTIDASE M20 FAMILY MEMBER"/>
    <property type="match status" value="1"/>
</dbReference>
<dbReference type="OrthoDB" id="9776731at2"/>
<feature type="domain" description="Peptidase M20 dimerisation" evidence="3">
    <location>
        <begin position="215"/>
        <end position="309"/>
    </location>
</feature>
<evidence type="ECO:0000313" key="5">
    <source>
        <dbReference type="Proteomes" id="UP000266441"/>
    </source>
</evidence>
<feature type="binding site" evidence="2">
    <location>
        <position position="134"/>
    </location>
    <ligand>
        <name>Mn(2+)</name>
        <dbReference type="ChEBI" id="CHEBI:29035"/>
        <label>2</label>
    </ligand>
</feature>
<dbReference type="Pfam" id="PF01546">
    <property type="entry name" value="Peptidase_M20"/>
    <property type="match status" value="1"/>
</dbReference>
<dbReference type="Proteomes" id="UP000266441">
    <property type="component" value="Unassembled WGS sequence"/>
</dbReference>
<feature type="binding site" evidence="2">
    <location>
        <position position="168"/>
    </location>
    <ligand>
        <name>Mn(2+)</name>
        <dbReference type="ChEBI" id="CHEBI:29035"/>
        <label>2</label>
    </ligand>
</feature>
<comment type="cofactor">
    <cofactor evidence="2">
        <name>Mn(2+)</name>
        <dbReference type="ChEBI" id="CHEBI:29035"/>
    </cofactor>
    <text evidence="2">The Mn(2+) ion enhances activity.</text>
</comment>
<name>A0A399D6G1_9BACT</name>
<feature type="binding site" evidence="2">
    <location>
        <position position="410"/>
    </location>
    <ligand>
        <name>Mn(2+)</name>
        <dbReference type="ChEBI" id="CHEBI:29035"/>
        <label>2</label>
    </ligand>
</feature>
<dbReference type="Pfam" id="PF07687">
    <property type="entry name" value="M20_dimer"/>
    <property type="match status" value="1"/>
</dbReference>
<dbReference type="GO" id="GO:0019877">
    <property type="term" value="P:diaminopimelate biosynthetic process"/>
    <property type="evidence" value="ECO:0007669"/>
    <property type="project" value="UniProtKB-ARBA"/>
</dbReference>
<dbReference type="InterPro" id="IPR002933">
    <property type="entry name" value="Peptidase_M20"/>
</dbReference>
<keyword evidence="1 4" id="KW-0378">Hydrolase</keyword>
<dbReference type="Gene3D" id="3.30.70.360">
    <property type="match status" value="1"/>
</dbReference>
<dbReference type="InterPro" id="IPR011650">
    <property type="entry name" value="Peptidase_M20_dimer"/>
</dbReference>
<proteinExistence type="predicted"/>
<dbReference type="InterPro" id="IPR036264">
    <property type="entry name" value="Bact_exopeptidase_dim_dom"/>
</dbReference>
<keyword evidence="2" id="KW-0479">Metal-binding</keyword>